<gene>
    <name evidence="1" type="ORF">N7456_010025</name>
</gene>
<keyword evidence="2" id="KW-1185">Reference proteome</keyword>
<dbReference type="EMBL" id="JAPQKH010000006">
    <property type="protein sequence ID" value="KAJ5094164.1"/>
    <property type="molecule type" value="Genomic_DNA"/>
</dbReference>
<evidence type="ECO:0000313" key="1">
    <source>
        <dbReference type="EMBL" id="KAJ5094164.1"/>
    </source>
</evidence>
<reference evidence="1" key="1">
    <citation type="submission" date="2022-11" db="EMBL/GenBank/DDBJ databases">
        <authorList>
            <person name="Petersen C."/>
        </authorList>
    </citation>
    <scope>NUCLEOTIDE SEQUENCE</scope>
    <source>
        <strain evidence="1">IBT 30069</strain>
    </source>
</reference>
<dbReference type="Proteomes" id="UP001149165">
    <property type="component" value="Unassembled WGS sequence"/>
</dbReference>
<sequence length="64" mass="7126">MDEGLLGLLGPVTEVTRVTGRSKVTYDVTGRLGRLTSTSLKSVLHKELEEIKIILQVQVAYHLY</sequence>
<organism evidence="1 2">
    <name type="scientific">Penicillium angulare</name>
    <dbReference type="NCBI Taxonomy" id="116970"/>
    <lineage>
        <taxon>Eukaryota</taxon>
        <taxon>Fungi</taxon>
        <taxon>Dikarya</taxon>
        <taxon>Ascomycota</taxon>
        <taxon>Pezizomycotina</taxon>
        <taxon>Eurotiomycetes</taxon>
        <taxon>Eurotiomycetidae</taxon>
        <taxon>Eurotiales</taxon>
        <taxon>Aspergillaceae</taxon>
        <taxon>Penicillium</taxon>
    </lineage>
</organism>
<proteinExistence type="predicted"/>
<reference evidence="1" key="2">
    <citation type="journal article" date="2023" name="IMA Fungus">
        <title>Comparative genomic study of the Penicillium genus elucidates a diverse pangenome and 15 lateral gene transfer events.</title>
        <authorList>
            <person name="Petersen C."/>
            <person name="Sorensen T."/>
            <person name="Nielsen M.R."/>
            <person name="Sondergaard T.E."/>
            <person name="Sorensen J.L."/>
            <person name="Fitzpatrick D.A."/>
            <person name="Frisvad J.C."/>
            <person name="Nielsen K.L."/>
        </authorList>
    </citation>
    <scope>NUCLEOTIDE SEQUENCE</scope>
    <source>
        <strain evidence="1">IBT 30069</strain>
    </source>
</reference>
<accession>A0A9W9F5W2</accession>
<evidence type="ECO:0000313" key="2">
    <source>
        <dbReference type="Proteomes" id="UP001149165"/>
    </source>
</evidence>
<comment type="caution">
    <text evidence="1">The sequence shown here is derived from an EMBL/GenBank/DDBJ whole genome shotgun (WGS) entry which is preliminary data.</text>
</comment>
<protein>
    <submittedName>
        <fullName evidence="1">Uncharacterized protein</fullName>
    </submittedName>
</protein>
<name>A0A9W9F5W2_9EURO</name>
<dbReference type="AlphaFoldDB" id="A0A9W9F5W2"/>